<feature type="domain" description="NfeD-like C-terminal" evidence="6">
    <location>
        <begin position="140"/>
        <end position="194"/>
    </location>
</feature>
<evidence type="ECO:0000256" key="3">
    <source>
        <dbReference type="ARBA" id="ARBA00022989"/>
    </source>
</evidence>
<accession>H3NKG7</accession>
<keyword evidence="2 5" id="KW-0812">Transmembrane</keyword>
<dbReference type="Pfam" id="PF01957">
    <property type="entry name" value="NfeD"/>
    <property type="match status" value="1"/>
</dbReference>
<dbReference type="PANTHER" id="PTHR33507:SF3">
    <property type="entry name" value="INNER MEMBRANE PROTEIN YBBJ"/>
    <property type="match status" value="1"/>
</dbReference>
<dbReference type="PATRIC" id="fig|883113.3.peg.1353"/>
<sequence length="199" mass="21839">MNFVLLAGVALVVIALFSRYSWVFLLLASLAFAFYFGIDQDNLMTLLLFLIGMGLILVEFYVPDFGLAGLLGAGASLLALWFKIGEVRPVMLLVLASLVLIVVLAGLLLKLGFSLAISPNFVLNKAIDEKASSDGREDLQDLVGHRGQVLADLRPVGKIRVNDRTYDAYSQDQMLVTGSEILVTEVVRNKIYVRSVEDE</sequence>
<evidence type="ECO:0000256" key="2">
    <source>
        <dbReference type="ARBA" id="ARBA00022692"/>
    </source>
</evidence>
<dbReference type="InterPro" id="IPR012340">
    <property type="entry name" value="NA-bd_OB-fold"/>
</dbReference>
<name>H3NKG7_9LACT</name>
<dbReference type="eggNOG" id="COG1030">
    <property type="taxonomic scope" value="Bacteria"/>
</dbReference>
<dbReference type="HOGENOM" id="CLU_087257_0_2_9"/>
<dbReference type="STRING" id="883113.HMPREF9708_01356"/>
<evidence type="ECO:0000259" key="7">
    <source>
        <dbReference type="Pfam" id="PF24961"/>
    </source>
</evidence>
<evidence type="ECO:0000256" key="5">
    <source>
        <dbReference type="SAM" id="Phobius"/>
    </source>
</evidence>
<dbReference type="Gene3D" id="2.40.50.140">
    <property type="entry name" value="Nucleic acid-binding proteins"/>
    <property type="match status" value="1"/>
</dbReference>
<keyword evidence="9" id="KW-1185">Reference proteome</keyword>
<protein>
    <submittedName>
        <fullName evidence="8">Uncharacterized protein</fullName>
    </submittedName>
</protein>
<keyword evidence="4 5" id="KW-0472">Membrane</keyword>
<evidence type="ECO:0000313" key="9">
    <source>
        <dbReference type="Proteomes" id="UP000006190"/>
    </source>
</evidence>
<dbReference type="PANTHER" id="PTHR33507">
    <property type="entry name" value="INNER MEMBRANE PROTEIN YBBJ"/>
    <property type="match status" value="1"/>
</dbReference>
<comment type="caution">
    <text evidence="8">The sequence shown here is derived from an EMBL/GenBank/DDBJ whole genome shotgun (WGS) entry which is preliminary data.</text>
</comment>
<proteinExistence type="predicted"/>
<keyword evidence="3 5" id="KW-1133">Transmembrane helix</keyword>
<dbReference type="Proteomes" id="UP000006190">
    <property type="component" value="Unassembled WGS sequence"/>
</dbReference>
<evidence type="ECO:0000259" key="6">
    <source>
        <dbReference type="Pfam" id="PF01957"/>
    </source>
</evidence>
<dbReference type="AlphaFoldDB" id="H3NKG7"/>
<dbReference type="InterPro" id="IPR056739">
    <property type="entry name" value="NfeD_membrane"/>
</dbReference>
<evidence type="ECO:0000256" key="1">
    <source>
        <dbReference type="ARBA" id="ARBA00004141"/>
    </source>
</evidence>
<feature type="domain" description="NfeD integral membrane" evidence="7">
    <location>
        <begin position="3"/>
        <end position="109"/>
    </location>
</feature>
<dbReference type="SUPFAM" id="SSF141322">
    <property type="entry name" value="NfeD domain-like"/>
    <property type="match status" value="1"/>
</dbReference>
<feature type="transmembrane region" description="Helical" evidence="5">
    <location>
        <begin position="67"/>
        <end position="84"/>
    </location>
</feature>
<feature type="transmembrane region" description="Helical" evidence="5">
    <location>
        <begin position="43"/>
        <end position="62"/>
    </location>
</feature>
<dbReference type="Pfam" id="PF24961">
    <property type="entry name" value="NfeD_membrane"/>
    <property type="match status" value="1"/>
</dbReference>
<feature type="transmembrane region" description="Helical" evidence="5">
    <location>
        <begin position="90"/>
        <end position="109"/>
    </location>
</feature>
<dbReference type="OrthoDB" id="2139573at2"/>
<organism evidence="8 9">
    <name type="scientific">Facklamia languida CCUG 37842</name>
    <dbReference type="NCBI Taxonomy" id="883113"/>
    <lineage>
        <taxon>Bacteria</taxon>
        <taxon>Bacillati</taxon>
        <taxon>Bacillota</taxon>
        <taxon>Bacilli</taxon>
        <taxon>Lactobacillales</taxon>
        <taxon>Aerococcaceae</taxon>
        <taxon>Facklamia</taxon>
    </lineage>
</organism>
<evidence type="ECO:0000256" key="4">
    <source>
        <dbReference type="ARBA" id="ARBA00023136"/>
    </source>
</evidence>
<evidence type="ECO:0000313" key="8">
    <source>
        <dbReference type="EMBL" id="EHR36350.1"/>
    </source>
</evidence>
<dbReference type="InterPro" id="IPR002810">
    <property type="entry name" value="NfeD-like_C"/>
</dbReference>
<dbReference type="EMBL" id="AGEG01000015">
    <property type="protein sequence ID" value="EHR36350.1"/>
    <property type="molecule type" value="Genomic_DNA"/>
</dbReference>
<dbReference type="InterPro" id="IPR052165">
    <property type="entry name" value="Membrane_assoc_protease"/>
</dbReference>
<comment type="subcellular location">
    <subcellularLocation>
        <location evidence="1">Membrane</location>
        <topology evidence="1">Multi-pass membrane protein</topology>
    </subcellularLocation>
</comment>
<dbReference type="GO" id="GO:0005886">
    <property type="term" value="C:plasma membrane"/>
    <property type="evidence" value="ECO:0007669"/>
    <property type="project" value="TreeGrafter"/>
</dbReference>
<gene>
    <name evidence="8" type="ORF">HMPREF9708_01356</name>
</gene>
<reference evidence="8 9" key="1">
    <citation type="submission" date="2012-01" db="EMBL/GenBank/DDBJ databases">
        <title>The Genome Sequence of Facklamia languida CCUG 37842.</title>
        <authorList>
            <consortium name="The Broad Institute Genome Sequencing Platform"/>
            <person name="Earl A."/>
            <person name="Ward D."/>
            <person name="Feldgarden M."/>
            <person name="Gevers D."/>
            <person name="Huys G."/>
            <person name="Young S.K."/>
            <person name="Zeng Q."/>
            <person name="Gargeya S."/>
            <person name="Fitzgerald M."/>
            <person name="Haas B."/>
            <person name="Abouelleil A."/>
            <person name="Alvarado L."/>
            <person name="Arachchi H.M."/>
            <person name="Berlin A."/>
            <person name="Chapman S.B."/>
            <person name="Gearin G."/>
            <person name="Goldberg J."/>
            <person name="Griggs A."/>
            <person name="Gujja S."/>
            <person name="Hansen M."/>
            <person name="Heiman D."/>
            <person name="Howarth C."/>
            <person name="Larimer J."/>
            <person name="Lui A."/>
            <person name="MacDonald P.J.P."/>
            <person name="McCowen C."/>
            <person name="Montmayeur A."/>
            <person name="Murphy C."/>
            <person name="Neiman D."/>
            <person name="Pearson M."/>
            <person name="Priest M."/>
            <person name="Roberts A."/>
            <person name="Saif S."/>
            <person name="Shea T."/>
            <person name="Sisk P."/>
            <person name="Stolte C."/>
            <person name="Sykes S."/>
            <person name="Wortman J."/>
            <person name="Nusbaum C."/>
            <person name="Birren B."/>
        </authorList>
    </citation>
    <scope>NUCLEOTIDE SEQUENCE [LARGE SCALE GENOMIC DNA]</scope>
    <source>
        <strain evidence="8 9">CCUG 37842</strain>
    </source>
</reference>
<dbReference type="RefSeq" id="WP_006309568.1">
    <property type="nucleotide sequence ID" value="NZ_JH601133.1"/>
</dbReference>